<evidence type="ECO:0000313" key="5">
    <source>
        <dbReference type="Proteomes" id="UP001305414"/>
    </source>
</evidence>
<dbReference type="Proteomes" id="UP001305414">
    <property type="component" value="Unassembled WGS sequence"/>
</dbReference>
<evidence type="ECO:0000313" key="4">
    <source>
        <dbReference type="EMBL" id="KAK5628831.1"/>
    </source>
</evidence>
<dbReference type="InterPro" id="IPR053214">
    <property type="entry name" value="LysM12-like"/>
</dbReference>
<dbReference type="InterPro" id="IPR017853">
    <property type="entry name" value="GH"/>
</dbReference>
<keyword evidence="1" id="KW-0147">Chitin-binding</keyword>
<dbReference type="SUPFAM" id="SSF51445">
    <property type="entry name" value="(Trans)glycosidases"/>
    <property type="match status" value="1"/>
</dbReference>
<dbReference type="GO" id="GO:0005975">
    <property type="term" value="P:carbohydrate metabolic process"/>
    <property type="evidence" value="ECO:0007669"/>
    <property type="project" value="InterPro"/>
</dbReference>
<comment type="caution">
    <text evidence="4">The sequence shown here is derived from an EMBL/GenBank/DDBJ whole genome shotgun (WGS) entry which is preliminary data.</text>
</comment>
<dbReference type="EMBL" id="JAWHQM010000009">
    <property type="protein sequence ID" value="KAK5628831.1"/>
    <property type="molecule type" value="Genomic_DNA"/>
</dbReference>
<organism evidence="4 5">
    <name type="scientific">Xylaria bambusicola</name>
    <dbReference type="NCBI Taxonomy" id="326684"/>
    <lineage>
        <taxon>Eukaryota</taxon>
        <taxon>Fungi</taxon>
        <taxon>Dikarya</taxon>
        <taxon>Ascomycota</taxon>
        <taxon>Pezizomycotina</taxon>
        <taxon>Sordariomycetes</taxon>
        <taxon>Xylariomycetidae</taxon>
        <taxon>Xylariales</taxon>
        <taxon>Xylariaceae</taxon>
        <taxon>Xylaria</taxon>
    </lineage>
</organism>
<reference evidence="4 5" key="1">
    <citation type="submission" date="2023-10" db="EMBL/GenBank/DDBJ databases">
        <title>Draft genome sequence of Xylaria bambusicola isolate GMP-LS, the root and basal stem rot pathogen of sugarcane in Indonesia.</title>
        <authorList>
            <person name="Selvaraj P."/>
            <person name="Muralishankar V."/>
            <person name="Muruganantham S."/>
            <person name="Sp S."/>
            <person name="Haryani S."/>
            <person name="Lau K.J.X."/>
            <person name="Naqvi N.I."/>
        </authorList>
    </citation>
    <scope>NUCLEOTIDE SEQUENCE [LARGE SCALE GENOMIC DNA]</scope>
    <source>
        <strain evidence="4">GMP-LS</strain>
    </source>
</reference>
<proteinExistence type="predicted"/>
<dbReference type="GO" id="GO:0008061">
    <property type="term" value="F:chitin binding"/>
    <property type="evidence" value="ECO:0007669"/>
    <property type="project" value="UniProtKB-KW"/>
</dbReference>
<accession>A0AAN7UM06</accession>
<dbReference type="PANTHER" id="PTHR47700">
    <property type="entry name" value="V CHITINASE, PUTATIVE (AFU_ORTHOLOGUE AFUA_6G13720)-RELATED"/>
    <property type="match status" value="1"/>
</dbReference>
<dbReference type="Gene3D" id="3.20.20.80">
    <property type="entry name" value="Glycosidases"/>
    <property type="match status" value="1"/>
</dbReference>
<dbReference type="AlphaFoldDB" id="A0AAN7UM06"/>
<gene>
    <name evidence="4" type="ORF">RRF57_004546</name>
</gene>
<protein>
    <recommendedName>
        <fullName evidence="3">GH18 domain-containing protein</fullName>
    </recommendedName>
</protein>
<dbReference type="InterPro" id="IPR001223">
    <property type="entry name" value="Glyco_hydro18_cat"/>
</dbReference>
<evidence type="ECO:0000256" key="2">
    <source>
        <dbReference type="ARBA" id="ARBA00023026"/>
    </source>
</evidence>
<sequence length="104" mass="11764">MANGWGLSFTAPSSYWYMRWFDIGNLTAAADWMNLLTYDLHGSWDSPEDQIGSFVYAHTNLTEITDAFNLLWRNNVPANKVNLGIGFYGRTFTLKDKSCTSPGK</sequence>
<feature type="domain" description="GH18" evidence="3">
    <location>
        <begin position="1"/>
        <end position="104"/>
    </location>
</feature>
<evidence type="ECO:0000259" key="3">
    <source>
        <dbReference type="PROSITE" id="PS51910"/>
    </source>
</evidence>
<dbReference type="PROSITE" id="PS51910">
    <property type="entry name" value="GH18_2"/>
    <property type="match status" value="1"/>
</dbReference>
<keyword evidence="5" id="KW-1185">Reference proteome</keyword>
<keyword evidence="2" id="KW-0843">Virulence</keyword>
<evidence type="ECO:0000256" key="1">
    <source>
        <dbReference type="ARBA" id="ARBA00022669"/>
    </source>
</evidence>
<dbReference type="PANTHER" id="PTHR47700:SF2">
    <property type="entry name" value="CHITINASE"/>
    <property type="match status" value="1"/>
</dbReference>
<dbReference type="Pfam" id="PF00704">
    <property type="entry name" value="Glyco_hydro_18"/>
    <property type="match status" value="1"/>
</dbReference>
<name>A0AAN7UM06_9PEZI</name>